<dbReference type="SFLD" id="SFLDG01386">
    <property type="entry name" value="main_SPASM_domain-containing"/>
    <property type="match status" value="1"/>
</dbReference>
<evidence type="ECO:0000256" key="6">
    <source>
        <dbReference type="ARBA" id="ARBA00023014"/>
    </source>
</evidence>
<dbReference type="InterPro" id="IPR050377">
    <property type="entry name" value="Radical_SAM_PqqE_MftC-like"/>
</dbReference>
<name>A0A1F7KFD4_9BACT</name>
<comment type="cofactor">
    <cofactor evidence="1">
        <name>[4Fe-4S] cluster</name>
        <dbReference type="ChEBI" id="CHEBI:49883"/>
    </cofactor>
</comment>
<dbReference type="AlphaFoldDB" id="A0A1F7KFD4"/>
<dbReference type="InterPro" id="IPR007197">
    <property type="entry name" value="rSAM"/>
</dbReference>
<evidence type="ECO:0000256" key="1">
    <source>
        <dbReference type="ARBA" id="ARBA00001966"/>
    </source>
</evidence>
<comment type="caution">
    <text evidence="8">The sequence shown here is derived from an EMBL/GenBank/DDBJ whole genome shotgun (WGS) entry which is preliminary data.</text>
</comment>
<dbReference type="SFLD" id="SFLDS00029">
    <property type="entry name" value="Radical_SAM"/>
    <property type="match status" value="1"/>
</dbReference>
<keyword evidence="4" id="KW-0479">Metal-binding</keyword>
<dbReference type="EMBL" id="MGBG01000006">
    <property type="protein sequence ID" value="OGK66574.1"/>
    <property type="molecule type" value="Genomic_DNA"/>
</dbReference>
<dbReference type="PROSITE" id="PS51918">
    <property type="entry name" value="RADICAL_SAM"/>
    <property type="match status" value="1"/>
</dbReference>
<evidence type="ECO:0000256" key="3">
    <source>
        <dbReference type="ARBA" id="ARBA00022691"/>
    </source>
</evidence>
<proteinExistence type="predicted"/>
<dbReference type="InterPro" id="IPR023885">
    <property type="entry name" value="4Fe4S-binding_SPASM_dom"/>
</dbReference>
<reference evidence="8 9" key="1">
    <citation type="journal article" date="2016" name="Nat. Commun.">
        <title>Thousands of microbial genomes shed light on interconnected biogeochemical processes in an aquifer system.</title>
        <authorList>
            <person name="Anantharaman K."/>
            <person name="Brown C.T."/>
            <person name="Hug L.A."/>
            <person name="Sharon I."/>
            <person name="Castelle C.J."/>
            <person name="Probst A.J."/>
            <person name="Thomas B.C."/>
            <person name="Singh A."/>
            <person name="Wilkins M.J."/>
            <person name="Karaoz U."/>
            <person name="Brodie E.L."/>
            <person name="Williams K.H."/>
            <person name="Hubbard S.S."/>
            <person name="Banfield J.F."/>
        </authorList>
    </citation>
    <scope>NUCLEOTIDE SEQUENCE [LARGE SCALE GENOMIC DNA]</scope>
</reference>
<dbReference type="Gene3D" id="3.20.20.70">
    <property type="entry name" value="Aldolase class I"/>
    <property type="match status" value="1"/>
</dbReference>
<keyword evidence="5" id="KW-0408">Iron</keyword>
<dbReference type="Pfam" id="PF04055">
    <property type="entry name" value="Radical_SAM"/>
    <property type="match status" value="1"/>
</dbReference>
<dbReference type="Proteomes" id="UP000178450">
    <property type="component" value="Unassembled WGS sequence"/>
</dbReference>
<protein>
    <recommendedName>
        <fullName evidence="7">Radical SAM core domain-containing protein</fullName>
    </recommendedName>
</protein>
<dbReference type="CDD" id="cd01335">
    <property type="entry name" value="Radical_SAM"/>
    <property type="match status" value="1"/>
</dbReference>
<dbReference type="GO" id="GO:0003824">
    <property type="term" value="F:catalytic activity"/>
    <property type="evidence" value="ECO:0007669"/>
    <property type="project" value="InterPro"/>
</dbReference>
<dbReference type="InterPro" id="IPR013785">
    <property type="entry name" value="Aldolase_TIM"/>
</dbReference>
<gene>
    <name evidence="8" type="ORF">A2209_01080</name>
</gene>
<keyword evidence="6" id="KW-0411">Iron-sulfur</keyword>
<dbReference type="SFLD" id="SFLDG01067">
    <property type="entry name" value="SPASM/twitch_domain_containing"/>
    <property type="match status" value="1"/>
</dbReference>
<evidence type="ECO:0000256" key="2">
    <source>
        <dbReference type="ARBA" id="ARBA00022485"/>
    </source>
</evidence>
<dbReference type="InterPro" id="IPR017200">
    <property type="entry name" value="PqqE-like"/>
</dbReference>
<dbReference type="Pfam" id="PF13186">
    <property type="entry name" value="SPASM"/>
    <property type="match status" value="1"/>
</dbReference>
<dbReference type="GO" id="GO:0046872">
    <property type="term" value="F:metal ion binding"/>
    <property type="evidence" value="ECO:0007669"/>
    <property type="project" value="UniProtKB-KW"/>
</dbReference>
<dbReference type="PANTHER" id="PTHR11228">
    <property type="entry name" value="RADICAL SAM DOMAIN PROTEIN"/>
    <property type="match status" value="1"/>
</dbReference>
<dbReference type="PIRSF" id="PIRSF037420">
    <property type="entry name" value="PQQ_syn_pqqE"/>
    <property type="match status" value="1"/>
</dbReference>
<feature type="domain" description="Radical SAM core" evidence="7">
    <location>
        <begin position="1"/>
        <end position="205"/>
    </location>
</feature>
<dbReference type="CDD" id="cd21109">
    <property type="entry name" value="SPASM"/>
    <property type="match status" value="1"/>
</dbReference>
<sequence>MLRKLYWTLTNYCNLGCRYCYYNTGLAKRDFRLNHYRDYQKIIPQFKEHFDEIIFTGGEALLNEDLFKIAADCRRQGLKISLLTNGVLLNKSMISKIIDCGFTTVSVSLDSLDQQINDHQRGQGALVLSNLKQLIRQRHPNLTIEIMQTITRQNLSELLPMFHFCQKNNLIHWVDPVEINPKIKPIQKMALEKLSQSEQKQLAQAMLVWAGSSKDLVDYTQAVMQLIKLQKPTNLFCPMGTSHFVLDVDGSIYPCFMRRDVCLGNLLEQPLTQIIQNKAYQKQTQPKLQKASCVSLGCVNMTMVNKI</sequence>
<accession>A0A1F7KFD4</accession>
<keyword evidence="3" id="KW-0949">S-adenosyl-L-methionine</keyword>
<evidence type="ECO:0000259" key="7">
    <source>
        <dbReference type="PROSITE" id="PS51918"/>
    </source>
</evidence>
<evidence type="ECO:0000256" key="4">
    <source>
        <dbReference type="ARBA" id="ARBA00022723"/>
    </source>
</evidence>
<dbReference type="SUPFAM" id="SSF102114">
    <property type="entry name" value="Radical SAM enzymes"/>
    <property type="match status" value="1"/>
</dbReference>
<evidence type="ECO:0000256" key="5">
    <source>
        <dbReference type="ARBA" id="ARBA00023004"/>
    </source>
</evidence>
<evidence type="ECO:0000313" key="9">
    <source>
        <dbReference type="Proteomes" id="UP000178450"/>
    </source>
</evidence>
<keyword evidence="2" id="KW-0004">4Fe-4S</keyword>
<dbReference type="InterPro" id="IPR058240">
    <property type="entry name" value="rSAM_sf"/>
</dbReference>
<dbReference type="PANTHER" id="PTHR11228:SF7">
    <property type="entry name" value="PQQA PEPTIDE CYCLASE"/>
    <property type="match status" value="1"/>
</dbReference>
<dbReference type="GO" id="GO:0051539">
    <property type="term" value="F:4 iron, 4 sulfur cluster binding"/>
    <property type="evidence" value="ECO:0007669"/>
    <property type="project" value="UniProtKB-KW"/>
</dbReference>
<evidence type="ECO:0000313" key="8">
    <source>
        <dbReference type="EMBL" id="OGK66574.1"/>
    </source>
</evidence>
<organism evidence="8 9">
    <name type="scientific">Candidatus Roizmanbacteria bacterium RIFOXYA1_FULL_41_12</name>
    <dbReference type="NCBI Taxonomy" id="1802082"/>
    <lineage>
        <taxon>Bacteria</taxon>
        <taxon>Candidatus Roizmaniibacteriota</taxon>
    </lineage>
</organism>